<keyword evidence="2" id="KW-1185">Reference proteome</keyword>
<organism evidence="1 2">
    <name type="scientific">Methanothrix soehngenii (strain ATCC 5969 / DSM 3671 / JCM 10134 / NBRC 103675 / OCM 69 / GP-6)</name>
    <name type="common">Methanosaeta concilii</name>
    <dbReference type="NCBI Taxonomy" id="990316"/>
    <lineage>
        <taxon>Archaea</taxon>
        <taxon>Methanobacteriati</taxon>
        <taxon>Methanobacteriota</taxon>
        <taxon>Stenosarchaea group</taxon>
        <taxon>Methanomicrobia</taxon>
        <taxon>Methanotrichales</taxon>
        <taxon>Methanotrichaceae</taxon>
        <taxon>Methanothrix</taxon>
    </lineage>
</organism>
<name>F4BTU8_METSG</name>
<dbReference type="InParanoid" id="F4BTU8"/>
<gene>
    <name evidence="1" type="ordered locus">MCON_0066</name>
</gene>
<dbReference type="Proteomes" id="UP000007807">
    <property type="component" value="Chromosome"/>
</dbReference>
<dbReference type="STRING" id="990316.MCON_0066"/>
<evidence type="ECO:0000313" key="2">
    <source>
        <dbReference type="Proteomes" id="UP000007807"/>
    </source>
</evidence>
<dbReference type="AlphaFoldDB" id="F4BTU8"/>
<sequence length="79" mass="9559">MTFWFQASIKAFLEKELRCIEAEIFEIRRKHDVRSILELDDKLKKGEVREEDVLEDFQELDYLESRRDELLAAMKNLPQ</sequence>
<evidence type="ECO:0000313" key="1">
    <source>
        <dbReference type="EMBL" id="AEB66981.1"/>
    </source>
</evidence>
<dbReference type="KEGG" id="mcj:MCON_0066"/>
<accession>F4BTU8</accession>
<dbReference type="HOGENOM" id="CLU_181373_1_0_2"/>
<protein>
    <submittedName>
        <fullName evidence="1">Uncharacterized protein</fullName>
    </submittedName>
</protein>
<dbReference type="EMBL" id="CP002565">
    <property type="protein sequence ID" value="AEB66981.1"/>
    <property type="molecule type" value="Genomic_DNA"/>
</dbReference>
<reference evidence="1 2" key="1">
    <citation type="journal article" date="2011" name="J. Bacteriol.">
        <title>Complete genome sequence of Methanosaeta concilii, a specialist in aceticlastic methanogenesis.</title>
        <authorList>
            <person name="Barber R.D."/>
            <person name="Zhang L."/>
            <person name="Harnack M."/>
            <person name="Olson M.V."/>
            <person name="Kaul R."/>
            <person name="Ingram-Smith C."/>
            <person name="Smith K.S."/>
        </authorList>
    </citation>
    <scope>NUCLEOTIDE SEQUENCE [LARGE SCALE GENOMIC DNA]</scope>
    <source>
        <strain evidence="2">ATCC 5969 / DSM 3671 / JCM 10134 / NBRC 103675 / OCM 69 / GP-6</strain>
    </source>
</reference>
<proteinExistence type="predicted"/>